<dbReference type="InterPro" id="IPR003699">
    <property type="entry name" value="QueA"/>
</dbReference>
<keyword evidence="4" id="KW-0671">Queuosine biosynthesis</keyword>
<evidence type="ECO:0000256" key="1">
    <source>
        <dbReference type="ARBA" id="ARBA00022490"/>
    </source>
</evidence>
<dbReference type="Pfam" id="PF02547">
    <property type="entry name" value="Queuosine_synth"/>
    <property type="match status" value="1"/>
</dbReference>
<keyword evidence="3" id="KW-0949">S-adenosyl-L-methionine</keyword>
<sequence>MGVKRIRGLDDGDSAGLNLGQFEWAPLSVGEGKIVSREAALEALVAGMDDGAFVTGQTSLMITPGHYDFKCSDHLVTNFHAPDSTLMLLVSAYVGSGFTIKEIYEDAQEKGFKFLSYGDVCLFSRPGGRSVTYM</sequence>
<dbReference type="GO" id="GO:0051075">
    <property type="term" value="F:S-adenosylmethionine:tRNA ribosyltransferase-isomerase activity"/>
    <property type="evidence" value="ECO:0007669"/>
    <property type="project" value="TreeGrafter"/>
</dbReference>
<dbReference type="InterPro" id="IPR042118">
    <property type="entry name" value="QueA_dom1"/>
</dbReference>
<dbReference type="Proteomes" id="UP001153069">
    <property type="component" value="Unassembled WGS sequence"/>
</dbReference>
<evidence type="ECO:0000313" key="5">
    <source>
        <dbReference type="EMBL" id="CAB9523430.1"/>
    </source>
</evidence>
<comment type="caution">
    <text evidence="5">The sequence shown here is derived from an EMBL/GenBank/DDBJ whole genome shotgun (WGS) entry which is preliminary data.</text>
</comment>
<accession>A0A9N8ERM3</accession>
<dbReference type="EMBL" id="CAICTM010001413">
    <property type="protein sequence ID" value="CAB9523430.1"/>
    <property type="molecule type" value="Genomic_DNA"/>
</dbReference>
<evidence type="ECO:0000256" key="3">
    <source>
        <dbReference type="ARBA" id="ARBA00022691"/>
    </source>
</evidence>
<keyword evidence="1" id="KW-0963">Cytoplasm</keyword>
<evidence type="ECO:0000313" key="6">
    <source>
        <dbReference type="Proteomes" id="UP001153069"/>
    </source>
</evidence>
<keyword evidence="2" id="KW-0808">Transferase</keyword>
<dbReference type="PANTHER" id="PTHR30307:SF0">
    <property type="entry name" value="S-ADENOSYLMETHIONINE:TRNA RIBOSYLTRANSFERASE-ISOMERASE"/>
    <property type="match status" value="1"/>
</dbReference>
<keyword evidence="6" id="KW-1185">Reference proteome</keyword>
<dbReference type="AlphaFoldDB" id="A0A9N8ERM3"/>
<dbReference type="InterPro" id="IPR036100">
    <property type="entry name" value="QueA_sf"/>
</dbReference>
<reference evidence="5" key="1">
    <citation type="submission" date="2020-06" db="EMBL/GenBank/DDBJ databases">
        <authorList>
            <consortium name="Plant Systems Biology data submission"/>
        </authorList>
    </citation>
    <scope>NUCLEOTIDE SEQUENCE</scope>
    <source>
        <strain evidence="5">D6</strain>
    </source>
</reference>
<protein>
    <submittedName>
        <fullName evidence="5">S-adenosylmethionine:tRNA ribosyltransferase-isomerase</fullName>
    </submittedName>
</protein>
<dbReference type="OrthoDB" id="1448at2759"/>
<dbReference type="SUPFAM" id="SSF111337">
    <property type="entry name" value="QueA-like"/>
    <property type="match status" value="1"/>
</dbReference>
<dbReference type="PANTHER" id="PTHR30307">
    <property type="entry name" value="S-ADENOSYLMETHIONINE:TRNA RIBOSYLTRANSFERASE-ISOMERASE"/>
    <property type="match status" value="1"/>
</dbReference>
<organism evidence="5 6">
    <name type="scientific">Seminavis robusta</name>
    <dbReference type="NCBI Taxonomy" id="568900"/>
    <lineage>
        <taxon>Eukaryota</taxon>
        <taxon>Sar</taxon>
        <taxon>Stramenopiles</taxon>
        <taxon>Ochrophyta</taxon>
        <taxon>Bacillariophyta</taxon>
        <taxon>Bacillariophyceae</taxon>
        <taxon>Bacillariophycidae</taxon>
        <taxon>Naviculales</taxon>
        <taxon>Naviculaceae</taxon>
        <taxon>Seminavis</taxon>
    </lineage>
</organism>
<gene>
    <name evidence="5" type="ORF">SEMRO_1415_G270750.1</name>
</gene>
<evidence type="ECO:0000256" key="2">
    <source>
        <dbReference type="ARBA" id="ARBA00022679"/>
    </source>
</evidence>
<dbReference type="Gene3D" id="3.40.1780.10">
    <property type="entry name" value="QueA-like"/>
    <property type="match status" value="1"/>
</dbReference>
<proteinExistence type="predicted"/>
<evidence type="ECO:0000256" key="4">
    <source>
        <dbReference type="ARBA" id="ARBA00022785"/>
    </source>
</evidence>
<name>A0A9N8ERM3_9STRA</name>
<dbReference type="GO" id="GO:0008616">
    <property type="term" value="P:tRNA queuosine(34) biosynthetic process"/>
    <property type="evidence" value="ECO:0007669"/>
    <property type="project" value="UniProtKB-KW"/>
</dbReference>